<dbReference type="AlphaFoldDB" id="A0A290XFN8"/>
<proteinExistence type="predicted"/>
<dbReference type="KEGG" id="lum:CNR27_10955"/>
<accession>A0A290XFN8</accession>
<feature type="region of interest" description="Disordered" evidence="1">
    <location>
        <begin position="1"/>
        <end position="29"/>
    </location>
</feature>
<protein>
    <submittedName>
        <fullName evidence="2">Uncharacterized protein</fullName>
    </submittedName>
</protein>
<evidence type="ECO:0000313" key="3">
    <source>
        <dbReference type="Proteomes" id="UP000218968"/>
    </source>
</evidence>
<dbReference type="EMBL" id="CP023406">
    <property type="protein sequence ID" value="ATD67881.1"/>
    <property type="molecule type" value="Genomic_DNA"/>
</dbReference>
<sequence length="193" mass="20594">MMDAPEAHAQRAPRTTGRLRPSSGQAPRLPIVRTGGKDMSDQAALPLQFLHANPELPPQLARLRHQGGKHWAEFAAHVIGEKIVALDREVRELPGSGDWHALTSLTASAPYRQVQRRLGDGQGLARAATIVQKAFAIGLATAGRTGERAGSEALAAVNATPGLTRHAMSEPWKEIPVSAQPLGAVGRDREHDG</sequence>
<gene>
    <name evidence="2" type="ORF">CNR27_10955</name>
</gene>
<keyword evidence="3" id="KW-1185">Reference proteome</keyword>
<evidence type="ECO:0000313" key="2">
    <source>
        <dbReference type="EMBL" id="ATD67881.1"/>
    </source>
</evidence>
<dbReference type="Proteomes" id="UP000218968">
    <property type="component" value="Chromosome"/>
</dbReference>
<evidence type="ECO:0000256" key="1">
    <source>
        <dbReference type="SAM" id="MobiDB-lite"/>
    </source>
</evidence>
<reference evidence="3" key="1">
    <citation type="submission" date="2017-09" db="EMBL/GenBank/DDBJ databases">
        <title>Luteimonas liuhanmingii sp.nov., isolated from the intestinal contents of Tibetan Plateau Pika in Yushu, Qinghai Province, China.</title>
        <authorList>
            <person name="Gui Z."/>
        </authorList>
    </citation>
    <scope>NUCLEOTIDE SEQUENCE [LARGE SCALE GENOMIC DNA]</scope>
    <source>
        <strain evidence="3">100111</strain>
    </source>
</reference>
<organism evidence="2 3">
    <name type="scientific">Luteimonas chenhongjianii</name>
    <dbReference type="NCBI Taxonomy" id="2006110"/>
    <lineage>
        <taxon>Bacteria</taxon>
        <taxon>Pseudomonadati</taxon>
        <taxon>Pseudomonadota</taxon>
        <taxon>Gammaproteobacteria</taxon>
        <taxon>Lysobacterales</taxon>
        <taxon>Lysobacteraceae</taxon>
        <taxon>Luteimonas</taxon>
    </lineage>
</organism>
<name>A0A290XFN8_9GAMM</name>